<dbReference type="Gene3D" id="1.10.10.10">
    <property type="entry name" value="Winged helix-like DNA-binding domain superfamily/Winged helix DNA-binding domain"/>
    <property type="match status" value="1"/>
</dbReference>
<sequence>MTEKDKKEFVKLINEEFTRLEYEKRMKNNALTFEDIEDTISLLPKLKTMLKNNELQLEAVKLGLNQSSLSGDMERVQTSINLETPLEKQENIIEKLNLRITKQKILIERIENALSIVSNDEYYSIIEMKYWKKYTNKKISEELHISVDTLKRQKNRMIKEINIVFNKSF</sequence>
<dbReference type="EMBL" id="CP011280">
    <property type="protein sequence ID" value="AKC95471.1"/>
    <property type="molecule type" value="Genomic_DNA"/>
</dbReference>
<dbReference type="OrthoDB" id="80909at2"/>
<dbReference type="Proteomes" id="UP000033103">
    <property type="component" value="Chromosome"/>
</dbReference>
<evidence type="ECO:0000313" key="2">
    <source>
        <dbReference type="EMBL" id="AKC95471.1"/>
    </source>
</evidence>
<dbReference type="AlphaFoldDB" id="A0A0E3ZC78"/>
<dbReference type="InterPro" id="IPR013324">
    <property type="entry name" value="RNA_pol_sigma_r3/r4-like"/>
</dbReference>
<dbReference type="RefSeq" id="WP_046328577.1">
    <property type="nucleotide sequence ID" value="NZ_CP011280.1"/>
</dbReference>
<keyword evidence="3" id="KW-1185">Reference proteome</keyword>
<dbReference type="KEGG" id="sns:VC03_02825"/>
<proteinExistence type="predicted"/>
<reference evidence="2 3" key="1">
    <citation type="journal article" date="2012" name="BMC Genomics">
        <title>Genomic sequence analysis and characterization of Sneathia amnii sp. nov.</title>
        <authorList>
            <consortium name="Vaginal Microbiome Consortium (additional members)"/>
            <person name="Harwich M.D.Jr."/>
            <person name="Serrano M.G."/>
            <person name="Fettweis J.M."/>
            <person name="Alves J.M."/>
            <person name="Reimers M.A."/>
            <person name="Buck G.A."/>
            <person name="Jefferson K.K."/>
        </authorList>
    </citation>
    <scope>NUCLEOTIDE SEQUENCE [LARGE SCALE GENOMIC DNA]</scope>
    <source>
        <strain evidence="2 3">SN35</strain>
    </source>
</reference>
<keyword evidence="1" id="KW-0175">Coiled coil</keyword>
<dbReference type="PATRIC" id="fig|1069640.6.peg.548"/>
<evidence type="ECO:0000313" key="3">
    <source>
        <dbReference type="Proteomes" id="UP000033103"/>
    </source>
</evidence>
<dbReference type="SUPFAM" id="SSF88659">
    <property type="entry name" value="Sigma3 and sigma4 domains of RNA polymerase sigma factors"/>
    <property type="match status" value="1"/>
</dbReference>
<protein>
    <recommendedName>
        <fullName evidence="4">RNA polymerase sigma-70 region 4 domain-containing protein</fullName>
    </recommendedName>
</protein>
<name>A0A0E3ZC78_9FUSO</name>
<feature type="coiled-coil region" evidence="1">
    <location>
        <begin position="86"/>
        <end position="113"/>
    </location>
</feature>
<gene>
    <name evidence="2" type="ORF">VC03_02825</name>
</gene>
<dbReference type="InterPro" id="IPR036388">
    <property type="entry name" value="WH-like_DNA-bd_sf"/>
</dbReference>
<dbReference type="HOGENOM" id="CLU_125863_1_0_0"/>
<accession>A0A0E3ZC78</accession>
<dbReference type="STRING" id="187101.VC03_02825"/>
<organism evidence="2 3">
    <name type="scientific">Sneathia vaginalis</name>
    <dbReference type="NCBI Taxonomy" id="187101"/>
    <lineage>
        <taxon>Bacteria</taxon>
        <taxon>Fusobacteriati</taxon>
        <taxon>Fusobacteriota</taxon>
        <taxon>Fusobacteriia</taxon>
        <taxon>Fusobacteriales</taxon>
        <taxon>Leptotrichiaceae</taxon>
        <taxon>Sneathia</taxon>
    </lineage>
</organism>
<evidence type="ECO:0008006" key="4">
    <source>
        <dbReference type="Google" id="ProtNLM"/>
    </source>
</evidence>
<evidence type="ECO:0000256" key="1">
    <source>
        <dbReference type="SAM" id="Coils"/>
    </source>
</evidence>